<evidence type="ECO:0000256" key="5">
    <source>
        <dbReference type="PROSITE-ProRule" id="PRU00309"/>
    </source>
</evidence>
<evidence type="ECO:0000259" key="7">
    <source>
        <dbReference type="PROSITE" id="PS50950"/>
    </source>
</evidence>
<evidence type="ECO:0000313" key="8">
    <source>
        <dbReference type="EMBL" id="ESO85261.1"/>
    </source>
</evidence>
<protein>
    <recommendedName>
        <fullName evidence="7">THAP-type domain-containing protein</fullName>
    </recommendedName>
</protein>
<keyword evidence="2 5" id="KW-0863">Zinc-finger</keyword>
<dbReference type="PROSITE" id="PS50950">
    <property type="entry name" value="ZF_THAP"/>
    <property type="match status" value="1"/>
</dbReference>
<dbReference type="HOGENOM" id="CLU_1139124_0_0_1"/>
<evidence type="ECO:0000256" key="3">
    <source>
        <dbReference type="ARBA" id="ARBA00022833"/>
    </source>
</evidence>
<accession>V3ZWC6</accession>
<dbReference type="OrthoDB" id="10066342at2759"/>
<evidence type="ECO:0000256" key="1">
    <source>
        <dbReference type="ARBA" id="ARBA00022723"/>
    </source>
</evidence>
<dbReference type="SMART" id="SM00980">
    <property type="entry name" value="THAP"/>
    <property type="match status" value="1"/>
</dbReference>
<keyword evidence="4 5" id="KW-0238">DNA-binding</keyword>
<feature type="region of interest" description="Disordered" evidence="6">
    <location>
        <begin position="88"/>
        <end position="122"/>
    </location>
</feature>
<dbReference type="Pfam" id="PF05485">
    <property type="entry name" value="THAP"/>
    <property type="match status" value="1"/>
</dbReference>
<keyword evidence="1" id="KW-0479">Metal-binding</keyword>
<dbReference type="GO" id="GO:0008270">
    <property type="term" value="F:zinc ion binding"/>
    <property type="evidence" value="ECO:0007669"/>
    <property type="project" value="UniProtKB-KW"/>
</dbReference>
<sequence length="244" mass="28124">MEEGDRHSEKRKSHGATRHCCYGTCNSDSRYSDREYMEGVFWVPFPKPKRKLEKCLRWLRACRREDFPVEKVTRWTYICSKHFVGENGPTNSHPDPIPATFTPKQVDKFSRKRKPPTPRSAPVSKKILLDVSEALVSLQNQPLPETWTVDDNTPTKNKNMCEPNKAVPVPVEDTKTVIYTVTSIHEVGTQTAFLCSDALSNKIERRLRKIEALQRSSPKKGHTRKKFDYDHLVANGKLFKFYTG</sequence>
<dbReference type="InterPro" id="IPR006612">
    <property type="entry name" value="THAP_Znf"/>
</dbReference>
<evidence type="ECO:0000256" key="4">
    <source>
        <dbReference type="ARBA" id="ARBA00023125"/>
    </source>
</evidence>
<dbReference type="GeneID" id="20240708"/>
<dbReference type="EMBL" id="KB203275">
    <property type="protein sequence ID" value="ESO85261.1"/>
    <property type="molecule type" value="Genomic_DNA"/>
</dbReference>
<dbReference type="STRING" id="225164.V3ZWC6"/>
<name>V3ZWC6_LOTGI</name>
<dbReference type="RefSeq" id="XP_009063967.1">
    <property type="nucleotide sequence ID" value="XM_009065719.1"/>
</dbReference>
<organism evidence="8 9">
    <name type="scientific">Lottia gigantea</name>
    <name type="common">Giant owl limpet</name>
    <dbReference type="NCBI Taxonomy" id="225164"/>
    <lineage>
        <taxon>Eukaryota</taxon>
        <taxon>Metazoa</taxon>
        <taxon>Spiralia</taxon>
        <taxon>Lophotrochozoa</taxon>
        <taxon>Mollusca</taxon>
        <taxon>Gastropoda</taxon>
        <taxon>Patellogastropoda</taxon>
        <taxon>Lottioidea</taxon>
        <taxon>Lottiidae</taxon>
        <taxon>Lottia</taxon>
    </lineage>
</organism>
<evidence type="ECO:0000256" key="2">
    <source>
        <dbReference type="ARBA" id="ARBA00022771"/>
    </source>
</evidence>
<dbReference type="CTD" id="20240708"/>
<dbReference type="GO" id="GO:0003677">
    <property type="term" value="F:DNA binding"/>
    <property type="evidence" value="ECO:0007669"/>
    <property type="project" value="UniProtKB-UniRule"/>
</dbReference>
<keyword evidence="9" id="KW-1185">Reference proteome</keyword>
<dbReference type="Proteomes" id="UP000030746">
    <property type="component" value="Unassembled WGS sequence"/>
</dbReference>
<evidence type="ECO:0000256" key="6">
    <source>
        <dbReference type="SAM" id="MobiDB-lite"/>
    </source>
</evidence>
<dbReference type="KEGG" id="lgi:LOTGIDRAFT_167837"/>
<dbReference type="OMA" id="HRGHINE"/>
<evidence type="ECO:0000313" key="9">
    <source>
        <dbReference type="Proteomes" id="UP000030746"/>
    </source>
</evidence>
<reference evidence="8 9" key="1">
    <citation type="journal article" date="2013" name="Nature">
        <title>Insights into bilaterian evolution from three spiralian genomes.</title>
        <authorList>
            <person name="Simakov O."/>
            <person name="Marletaz F."/>
            <person name="Cho S.J."/>
            <person name="Edsinger-Gonzales E."/>
            <person name="Havlak P."/>
            <person name="Hellsten U."/>
            <person name="Kuo D.H."/>
            <person name="Larsson T."/>
            <person name="Lv J."/>
            <person name="Arendt D."/>
            <person name="Savage R."/>
            <person name="Osoegawa K."/>
            <person name="de Jong P."/>
            <person name="Grimwood J."/>
            <person name="Chapman J.A."/>
            <person name="Shapiro H."/>
            <person name="Aerts A."/>
            <person name="Otillar R.P."/>
            <person name="Terry A.Y."/>
            <person name="Boore J.L."/>
            <person name="Grigoriev I.V."/>
            <person name="Lindberg D.R."/>
            <person name="Seaver E.C."/>
            <person name="Weisblat D.A."/>
            <person name="Putnam N.H."/>
            <person name="Rokhsar D.S."/>
        </authorList>
    </citation>
    <scope>NUCLEOTIDE SEQUENCE [LARGE SCALE GENOMIC DNA]</scope>
</reference>
<proteinExistence type="predicted"/>
<keyword evidence="3" id="KW-0862">Zinc</keyword>
<feature type="domain" description="THAP-type" evidence="7">
    <location>
        <begin position="16"/>
        <end position="101"/>
    </location>
</feature>
<gene>
    <name evidence="8" type="ORF">LOTGIDRAFT_167837</name>
</gene>
<dbReference type="AlphaFoldDB" id="V3ZWC6"/>
<dbReference type="SUPFAM" id="SSF57716">
    <property type="entry name" value="Glucocorticoid receptor-like (DNA-binding domain)"/>
    <property type="match status" value="1"/>
</dbReference>